<comment type="subcellular location">
    <subcellularLocation>
        <location evidence="1">Cytoplasm</location>
    </subcellularLocation>
</comment>
<dbReference type="InterPro" id="IPR036667">
    <property type="entry name" value="PTS_IIB_sorbose-sp_sf"/>
</dbReference>
<evidence type="ECO:0000256" key="4">
    <source>
        <dbReference type="ARBA" id="ARBA00022597"/>
    </source>
</evidence>
<dbReference type="GO" id="GO:0005737">
    <property type="term" value="C:cytoplasm"/>
    <property type="evidence" value="ECO:0007669"/>
    <property type="project" value="UniProtKB-SubCell"/>
</dbReference>
<dbReference type="Gene3D" id="3.40.35.10">
    <property type="entry name" value="Phosphotransferase system, sorbose subfamily IIB component"/>
    <property type="match status" value="1"/>
</dbReference>
<dbReference type="SUPFAM" id="SSF52728">
    <property type="entry name" value="PTS IIb component"/>
    <property type="match status" value="1"/>
</dbReference>
<keyword evidence="3" id="KW-0963">Cytoplasm</keyword>
<dbReference type="GO" id="GO:0016301">
    <property type="term" value="F:kinase activity"/>
    <property type="evidence" value="ECO:0007669"/>
    <property type="project" value="UniProtKB-KW"/>
</dbReference>
<feature type="domain" description="PTS EIIB type-4" evidence="8">
    <location>
        <begin position="1"/>
        <end position="162"/>
    </location>
</feature>
<proteinExistence type="predicted"/>
<accession>A0A832I0A6</accession>
<dbReference type="PROSITE" id="PS51101">
    <property type="entry name" value="PTS_EIIB_TYPE_4"/>
    <property type="match status" value="1"/>
</dbReference>
<dbReference type="Pfam" id="PF03830">
    <property type="entry name" value="PTSIIB_sorb"/>
    <property type="match status" value="1"/>
</dbReference>
<protein>
    <recommendedName>
        <fullName evidence="8">PTS EIIB type-4 domain-containing protein</fullName>
    </recommendedName>
</protein>
<keyword evidence="6" id="KW-0598">Phosphotransferase system</keyword>
<reference evidence="9" key="1">
    <citation type="journal article" date="2020" name="mSystems">
        <title>Genome- and Community-Level Interaction Insights into Carbon Utilization and Element Cycling Functions of Hydrothermarchaeota in Hydrothermal Sediment.</title>
        <authorList>
            <person name="Zhou Z."/>
            <person name="Liu Y."/>
            <person name="Xu W."/>
            <person name="Pan J."/>
            <person name="Luo Z.H."/>
            <person name="Li M."/>
        </authorList>
    </citation>
    <scope>NUCLEOTIDE SEQUENCE [LARGE SCALE GENOMIC DNA]</scope>
    <source>
        <strain evidence="9">SpSt-381</strain>
    </source>
</reference>
<evidence type="ECO:0000256" key="3">
    <source>
        <dbReference type="ARBA" id="ARBA00022490"/>
    </source>
</evidence>
<keyword evidence="2" id="KW-0813">Transport</keyword>
<dbReference type="GO" id="GO:0008982">
    <property type="term" value="F:protein-N(PI)-phosphohistidine-sugar phosphotransferase activity"/>
    <property type="evidence" value="ECO:0007669"/>
    <property type="project" value="InterPro"/>
</dbReference>
<evidence type="ECO:0000259" key="8">
    <source>
        <dbReference type="PROSITE" id="PS51101"/>
    </source>
</evidence>
<evidence type="ECO:0000256" key="7">
    <source>
        <dbReference type="ARBA" id="ARBA00022777"/>
    </source>
</evidence>
<sequence>MSWLLHRVDDRLIHGQVVVAWGQRLRPARIWVVDDASAASTWETDLLRAAAPDAEVRVVTVAAMAEAWAAEAAAPGGAVLLVRDLATALALAEAGAAVRAFNIGGLHYAPGRDKVNEYVYLDGADRARARALLARGVALEVQDVPASRPQPLQALDPGVTAP</sequence>
<evidence type="ECO:0000313" key="9">
    <source>
        <dbReference type="EMBL" id="HGZ42103.1"/>
    </source>
</evidence>
<dbReference type="GO" id="GO:0009401">
    <property type="term" value="P:phosphoenolpyruvate-dependent sugar phosphotransferase system"/>
    <property type="evidence" value="ECO:0007669"/>
    <property type="project" value="UniProtKB-KW"/>
</dbReference>
<organism evidence="9">
    <name type="scientific">Eiseniibacteriota bacterium</name>
    <dbReference type="NCBI Taxonomy" id="2212470"/>
    <lineage>
        <taxon>Bacteria</taxon>
        <taxon>Candidatus Eiseniibacteriota</taxon>
    </lineage>
</organism>
<keyword evidence="4" id="KW-0762">Sugar transport</keyword>
<name>A0A832I0A6_UNCEI</name>
<keyword evidence="7" id="KW-0418">Kinase</keyword>
<dbReference type="AlphaFoldDB" id="A0A832I0A6"/>
<evidence type="ECO:0000256" key="1">
    <source>
        <dbReference type="ARBA" id="ARBA00004496"/>
    </source>
</evidence>
<gene>
    <name evidence="9" type="ORF">ENR23_01530</name>
</gene>
<evidence type="ECO:0000256" key="2">
    <source>
        <dbReference type="ARBA" id="ARBA00022448"/>
    </source>
</evidence>
<dbReference type="InterPro" id="IPR004720">
    <property type="entry name" value="PTS_IIB_sorbose-sp"/>
</dbReference>
<evidence type="ECO:0000256" key="5">
    <source>
        <dbReference type="ARBA" id="ARBA00022679"/>
    </source>
</evidence>
<evidence type="ECO:0000256" key="6">
    <source>
        <dbReference type="ARBA" id="ARBA00022683"/>
    </source>
</evidence>
<keyword evidence="5" id="KW-0808">Transferase</keyword>
<dbReference type="EMBL" id="DSQF01000003">
    <property type="protein sequence ID" value="HGZ42103.1"/>
    <property type="molecule type" value="Genomic_DNA"/>
</dbReference>
<comment type="caution">
    <text evidence="9">The sequence shown here is derived from an EMBL/GenBank/DDBJ whole genome shotgun (WGS) entry which is preliminary data.</text>
</comment>